<name>A0A0F9QR33_9ZZZZ</name>
<dbReference type="InterPro" id="IPR000667">
    <property type="entry name" value="Peptidase_S13"/>
</dbReference>
<dbReference type="EMBL" id="LAZR01001317">
    <property type="protein sequence ID" value="KKN46685.1"/>
    <property type="molecule type" value="Genomic_DNA"/>
</dbReference>
<gene>
    <name evidence="3" type="ORF">LCGC14_0670500</name>
</gene>
<evidence type="ECO:0000256" key="1">
    <source>
        <dbReference type="ARBA" id="ARBA00006096"/>
    </source>
</evidence>
<dbReference type="Gene3D" id="3.40.710.10">
    <property type="entry name" value="DD-peptidase/beta-lactamase superfamily"/>
    <property type="match status" value="2"/>
</dbReference>
<protein>
    <recommendedName>
        <fullName evidence="4">D-alanyl-D-alanine carboxypeptidase/D-alanyl-D-alanine-endopeptidase</fullName>
    </recommendedName>
</protein>
<comment type="similarity">
    <text evidence="1">Belongs to the peptidase S13 family.</text>
</comment>
<dbReference type="GO" id="GO:0004185">
    <property type="term" value="F:serine-type carboxypeptidase activity"/>
    <property type="evidence" value="ECO:0007669"/>
    <property type="project" value="InterPro"/>
</dbReference>
<dbReference type="AlphaFoldDB" id="A0A0F9QR33"/>
<dbReference type="PANTHER" id="PTHR30023">
    <property type="entry name" value="D-ALANYL-D-ALANINE CARBOXYPEPTIDASE"/>
    <property type="match status" value="1"/>
</dbReference>
<dbReference type="GO" id="GO:0006508">
    <property type="term" value="P:proteolysis"/>
    <property type="evidence" value="ECO:0007669"/>
    <property type="project" value="InterPro"/>
</dbReference>
<dbReference type="PRINTS" id="PR00922">
    <property type="entry name" value="DADACBPTASE3"/>
</dbReference>
<organism evidence="3">
    <name type="scientific">marine sediment metagenome</name>
    <dbReference type="NCBI Taxonomy" id="412755"/>
    <lineage>
        <taxon>unclassified sequences</taxon>
        <taxon>metagenomes</taxon>
        <taxon>ecological metagenomes</taxon>
    </lineage>
</organism>
<dbReference type="NCBIfam" id="TIGR00666">
    <property type="entry name" value="PBP4"/>
    <property type="match status" value="1"/>
</dbReference>
<keyword evidence="2" id="KW-0378">Hydrolase</keyword>
<evidence type="ECO:0008006" key="4">
    <source>
        <dbReference type="Google" id="ProtNLM"/>
    </source>
</evidence>
<reference evidence="3" key="1">
    <citation type="journal article" date="2015" name="Nature">
        <title>Complex archaea that bridge the gap between prokaryotes and eukaryotes.</title>
        <authorList>
            <person name="Spang A."/>
            <person name="Saw J.H."/>
            <person name="Jorgensen S.L."/>
            <person name="Zaremba-Niedzwiedzka K."/>
            <person name="Martijn J."/>
            <person name="Lind A.E."/>
            <person name="van Eijk R."/>
            <person name="Schleper C."/>
            <person name="Guy L."/>
            <person name="Ettema T.J."/>
        </authorList>
    </citation>
    <scope>NUCLEOTIDE SEQUENCE</scope>
</reference>
<dbReference type="SUPFAM" id="SSF56601">
    <property type="entry name" value="beta-lactamase/transpeptidase-like"/>
    <property type="match status" value="1"/>
</dbReference>
<evidence type="ECO:0000313" key="3">
    <source>
        <dbReference type="EMBL" id="KKN46685.1"/>
    </source>
</evidence>
<dbReference type="Gene3D" id="3.50.80.20">
    <property type="entry name" value="D-Ala-D-Ala carboxypeptidase C, peptidase S13"/>
    <property type="match status" value="1"/>
</dbReference>
<dbReference type="PANTHER" id="PTHR30023:SF0">
    <property type="entry name" value="PENICILLIN-SENSITIVE CARBOXYPEPTIDASE A"/>
    <property type="match status" value="1"/>
</dbReference>
<comment type="caution">
    <text evidence="3">The sequence shown here is derived from an EMBL/GenBank/DDBJ whole genome shotgun (WGS) entry which is preliminary data.</text>
</comment>
<evidence type="ECO:0000256" key="2">
    <source>
        <dbReference type="ARBA" id="ARBA00022801"/>
    </source>
</evidence>
<dbReference type="InterPro" id="IPR012338">
    <property type="entry name" value="Beta-lactam/transpept-like"/>
</dbReference>
<dbReference type="GO" id="GO:0000270">
    <property type="term" value="P:peptidoglycan metabolic process"/>
    <property type="evidence" value="ECO:0007669"/>
    <property type="project" value="TreeGrafter"/>
</dbReference>
<accession>A0A0F9QR33</accession>
<proteinExistence type="inferred from homology"/>
<sequence>MMVEIHKMFQQITKLAALSFFAVSFTLTASPLSTQSLSKNAAPTATDVAFQLVDLNTGKTLLAERSNQLQEPASLQKLVTALAAKLYLNKRFHFVTQLQRHQDDVIIRFGGDPTLTSKDLDKLFRDLRASQSVIKGNLYINGGIFDEYERAIGLPWDNLGVCYSAPSSSISLDRNCVVGNLHQRPDTNTVRLLLSEKKPITINTQSLNIVKSTDIKDNLCAMKLNANNDNHYQIGGCIKQSALPIKLKFAIQNTTSYAIFAIREALKTAGIEVKGKIIRDDYKTGAVIAEHESEPVDQLIQTMLQRSDNLIADNLLKTIGQQYYQQAGSYENGAAAIKHILLDKAKINLDNAVLADGSGLSRNNRLSAQQLINVISYIFKYPKLGLIDDLPVSGMSGTLAYRSSVSQAPLKGQIQAKTGSLYGTYNLAGKIRTKHNKDLLFVQILTNFHPTDKAQSRWPVMQFEKSLYESIYERF</sequence>
<dbReference type="Pfam" id="PF02113">
    <property type="entry name" value="Peptidase_S13"/>
    <property type="match status" value="1"/>
</dbReference>